<organism evidence="1 2">
    <name type="scientific">Bacteroides thetaiotaomicron</name>
    <dbReference type="NCBI Taxonomy" id="818"/>
    <lineage>
        <taxon>Bacteria</taxon>
        <taxon>Pseudomonadati</taxon>
        <taxon>Bacteroidota</taxon>
        <taxon>Bacteroidia</taxon>
        <taxon>Bacteroidales</taxon>
        <taxon>Bacteroidaceae</taxon>
        <taxon>Bacteroides</taxon>
    </lineage>
</organism>
<dbReference type="EMBL" id="QSJP01000004">
    <property type="protein sequence ID" value="RHD89826.1"/>
    <property type="molecule type" value="Genomic_DNA"/>
</dbReference>
<dbReference type="RefSeq" id="WP_118214453.1">
    <property type="nucleotide sequence ID" value="NZ_JANUON010000005.1"/>
</dbReference>
<evidence type="ECO:0000313" key="2">
    <source>
        <dbReference type="Proteomes" id="UP000284785"/>
    </source>
</evidence>
<name>A0A414HRE1_BACT4</name>
<protein>
    <submittedName>
        <fullName evidence="1">Uncharacterized protein</fullName>
    </submittedName>
</protein>
<gene>
    <name evidence="1" type="ORF">DW780_07130</name>
</gene>
<dbReference type="Proteomes" id="UP000284785">
    <property type="component" value="Unassembled WGS sequence"/>
</dbReference>
<reference evidence="1 2" key="1">
    <citation type="submission" date="2018-08" db="EMBL/GenBank/DDBJ databases">
        <title>A genome reference for cultivated species of the human gut microbiota.</title>
        <authorList>
            <person name="Zou Y."/>
            <person name="Xue W."/>
            <person name="Luo G."/>
        </authorList>
    </citation>
    <scope>NUCLEOTIDE SEQUENCE [LARGE SCALE GENOMIC DNA]</scope>
    <source>
        <strain evidence="1 2">AM30-26</strain>
    </source>
</reference>
<comment type="caution">
    <text evidence="1">The sequence shown here is derived from an EMBL/GenBank/DDBJ whole genome shotgun (WGS) entry which is preliminary data.</text>
</comment>
<sequence length="138" mass="15562">MIDAGHNYLSVVYSTTIYPYNADGRDLYELLECDYSFMKDTEKNGEVTSRVKGGVITLRLSSLSTNSLFGWFVNTRQKANGEILVTGNDRRCKPVLKFEDARCTGFRMQCGSTEKAPVLILRISSPKIRMGNTEFDNL</sequence>
<dbReference type="AlphaFoldDB" id="A0A414HRE1"/>
<dbReference type="Pfam" id="PF17642">
    <property type="entry name" value="TssD"/>
    <property type="match status" value="1"/>
</dbReference>
<dbReference type="InterPro" id="IPR041408">
    <property type="entry name" value="Hcp_Tssd"/>
</dbReference>
<dbReference type="GO" id="GO:0033104">
    <property type="term" value="C:type VI protein secretion system complex"/>
    <property type="evidence" value="ECO:0007669"/>
    <property type="project" value="InterPro"/>
</dbReference>
<proteinExistence type="predicted"/>
<evidence type="ECO:0000313" key="1">
    <source>
        <dbReference type="EMBL" id="RHD89826.1"/>
    </source>
</evidence>
<accession>A0A414HRE1</accession>